<dbReference type="AlphaFoldDB" id="A0AAW0EEH6"/>
<dbReference type="EMBL" id="JAWWNJ010000002">
    <property type="protein sequence ID" value="KAK7062441.1"/>
    <property type="molecule type" value="Genomic_DNA"/>
</dbReference>
<sequence length="340" mass="38433">MLPNVPDLSSLYFPGQTLTVFQPSEIPPLPKRTDEGLFGTHPTVLFDRIQRSRMETAPLEFCVEHDIRPMANSPSFEIRLLNPLSTGTSRERCSQVWVATSSKFEGTKLVARVYDPLYFDHTDTATDRFHLCNLAVATQSAVYPLLAELQGISIARFYGVFVVEVPTPNIPPRHLYLTLSEWISGNDIRQEMRGQKGKLTCVPHKAAILDSAARLIHEFTKRGVYWDDTADRNTIIHLESTPSQHPFCGCTTCSFRYLLFIDRISSKANETPSAISLEPHNLSKYAPRLSFIDLDDCRLIPTMDESLHDCRMQVSARWTADWVQDNFLEIRGILSGASTI</sequence>
<evidence type="ECO:0000313" key="2">
    <source>
        <dbReference type="Proteomes" id="UP001362999"/>
    </source>
</evidence>
<protein>
    <recommendedName>
        <fullName evidence="3">Protein kinase domain-containing protein</fullName>
    </recommendedName>
</protein>
<comment type="caution">
    <text evidence="1">The sequence shown here is derived from an EMBL/GenBank/DDBJ whole genome shotgun (WGS) entry which is preliminary data.</text>
</comment>
<evidence type="ECO:0008006" key="3">
    <source>
        <dbReference type="Google" id="ProtNLM"/>
    </source>
</evidence>
<organism evidence="1 2">
    <name type="scientific">Favolaschia claudopus</name>
    <dbReference type="NCBI Taxonomy" id="2862362"/>
    <lineage>
        <taxon>Eukaryota</taxon>
        <taxon>Fungi</taxon>
        <taxon>Dikarya</taxon>
        <taxon>Basidiomycota</taxon>
        <taxon>Agaricomycotina</taxon>
        <taxon>Agaricomycetes</taxon>
        <taxon>Agaricomycetidae</taxon>
        <taxon>Agaricales</taxon>
        <taxon>Marasmiineae</taxon>
        <taxon>Mycenaceae</taxon>
        <taxon>Favolaschia</taxon>
    </lineage>
</organism>
<accession>A0AAW0EEH6</accession>
<keyword evidence="2" id="KW-1185">Reference proteome</keyword>
<name>A0AAW0EEH6_9AGAR</name>
<proteinExistence type="predicted"/>
<evidence type="ECO:0000313" key="1">
    <source>
        <dbReference type="EMBL" id="KAK7062441.1"/>
    </source>
</evidence>
<reference evidence="1 2" key="1">
    <citation type="journal article" date="2024" name="J Genomics">
        <title>Draft genome sequencing and assembly of Favolaschia claudopus CIRM-BRFM 2984 isolated from oak limbs.</title>
        <authorList>
            <person name="Navarro D."/>
            <person name="Drula E."/>
            <person name="Chaduli D."/>
            <person name="Cazenave R."/>
            <person name="Ahrendt S."/>
            <person name="Wang J."/>
            <person name="Lipzen A."/>
            <person name="Daum C."/>
            <person name="Barry K."/>
            <person name="Grigoriev I.V."/>
            <person name="Favel A."/>
            <person name="Rosso M.N."/>
            <person name="Martin F."/>
        </authorList>
    </citation>
    <scope>NUCLEOTIDE SEQUENCE [LARGE SCALE GENOMIC DNA]</scope>
    <source>
        <strain evidence="1 2">CIRM-BRFM 2984</strain>
    </source>
</reference>
<dbReference type="Proteomes" id="UP001362999">
    <property type="component" value="Unassembled WGS sequence"/>
</dbReference>
<gene>
    <name evidence="1" type="ORF">R3P38DRAFT_2597525</name>
</gene>